<keyword evidence="1" id="KW-0472">Membrane</keyword>
<keyword evidence="1" id="KW-1133">Transmembrane helix</keyword>
<organism evidence="2">
    <name type="scientific">Anguilla anguilla</name>
    <name type="common">European freshwater eel</name>
    <name type="synonym">Muraena anguilla</name>
    <dbReference type="NCBI Taxonomy" id="7936"/>
    <lineage>
        <taxon>Eukaryota</taxon>
        <taxon>Metazoa</taxon>
        <taxon>Chordata</taxon>
        <taxon>Craniata</taxon>
        <taxon>Vertebrata</taxon>
        <taxon>Euteleostomi</taxon>
        <taxon>Actinopterygii</taxon>
        <taxon>Neopterygii</taxon>
        <taxon>Teleostei</taxon>
        <taxon>Anguilliformes</taxon>
        <taxon>Anguillidae</taxon>
        <taxon>Anguilla</taxon>
    </lineage>
</organism>
<proteinExistence type="predicted"/>
<evidence type="ECO:0000256" key="1">
    <source>
        <dbReference type="SAM" id="Phobius"/>
    </source>
</evidence>
<dbReference type="EMBL" id="GBXM01060397">
    <property type="protein sequence ID" value="JAH48180.1"/>
    <property type="molecule type" value="Transcribed_RNA"/>
</dbReference>
<accession>A0A0E9T5B0</accession>
<name>A0A0E9T5B0_ANGAN</name>
<reference evidence="2" key="1">
    <citation type="submission" date="2014-11" db="EMBL/GenBank/DDBJ databases">
        <authorList>
            <person name="Amaro Gonzalez C."/>
        </authorList>
    </citation>
    <scope>NUCLEOTIDE SEQUENCE</scope>
</reference>
<protein>
    <submittedName>
        <fullName evidence="2">Uncharacterized protein</fullName>
    </submittedName>
</protein>
<evidence type="ECO:0000313" key="2">
    <source>
        <dbReference type="EMBL" id="JAH48180.1"/>
    </source>
</evidence>
<keyword evidence="1" id="KW-0812">Transmembrane</keyword>
<sequence length="62" mass="7144">MLDNFLCVCECDNNTGFWNMNIVLRNIWYFCTQAVLIGSRALFISSANKPTQYTPKGCWIAF</sequence>
<reference evidence="2" key="2">
    <citation type="journal article" date="2015" name="Fish Shellfish Immunol.">
        <title>Early steps in the European eel (Anguilla anguilla)-Vibrio vulnificus interaction in the gills: Role of the RtxA13 toxin.</title>
        <authorList>
            <person name="Callol A."/>
            <person name="Pajuelo D."/>
            <person name="Ebbesson L."/>
            <person name="Teles M."/>
            <person name="MacKenzie S."/>
            <person name="Amaro C."/>
        </authorList>
    </citation>
    <scope>NUCLEOTIDE SEQUENCE</scope>
</reference>
<feature type="transmembrane region" description="Helical" evidence="1">
    <location>
        <begin position="27"/>
        <end position="47"/>
    </location>
</feature>
<dbReference type="AlphaFoldDB" id="A0A0E9T5B0"/>